<dbReference type="GeneID" id="108823678"/>
<dbReference type="KEGG" id="rsz:108823678"/>
<dbReference type="InterPro" id="IPR016135">
    <property type="entry name" value="UBQ-conjugating_enzyme/RWD"/>
</dbReference>
<evidence type="ECO:0000256" key="5">
    <source>
        <dbReference type="ARBA" id="ARBA00022786"/>
    </source>
</evidence>
<dbReference type="PROSITE" id="PS50127">
    <property type="entry name" value="UBC_2"/>
    <property type="match status" value="1"/>
</dbReference>
<dbReference type="AlphaFoldDB" id="A0A6J0KWY7"/>
<keyword evidence="8" id="KW-1185">Reference proteome</keyword>
<evidence type="ECO:0000313" key="12">
    <source>
        <dbReference type="RefSeq" id="XP_056850570.1"/>
    </source>
</evidence>
<feature type="domain" description="UBC core" evidence="7">
    <location>
        <begin position="1"/>
        <end position="156"/>
    </location>
</feature>
<dbReference type="GO" id="GO:0061631">
    <property type="term" value="F:ubiquitin conjugating enzyme activity"/>
    <property type="evidence" value="ECO:0007669"/>
    <property type="project" value="UniProtKB-EC"/>
</dbReference>
<accession>A0A6J0KWY7</accession>
<reference evidence="9 10" key="2">
    <citation type="submission" date="2025-04" db="UniProtKB">
        <authorList>
            <consortium name="RefSeq"/>
        </authorList>
    </citation>
    <scope>IDENTIFICATION</scope>
    <source>
        <tissue evidence="9 10">Leaf</tissue>
    </source>
</reference>
<gene>
    <name evidence="9 10 11 12" type="primary">LOC108823678</name>
</gene>
<comment type="catalytic activity">
    <reaction evidence="1">
        <text>S-ubiquitinyl-[E1 ubiquitin-activating enzyme]-L-cysteine + [E2 ubiquitin-conjugating enzyme]-L-cysteine = [E1 ubiquitin-activating enzyme]-L-cysteine + S-ubiquitinyl-[E2 ubiquitin-conjugating enzyme]-L-cysteine.</text>
        <dbReference type="EC" id="2.3.2.23"/>
    </reaction>
</comment>
<evidence type="ECO:0000256" key="2">
    <source>
        <dbReference type="ARBA" id="ARBA00004906"/>
    </source>
</evidence>
<dbReference type="SMART" id="SM00212">
    <property type="entry name" value="UBCc"/>
    <property type="match status" value="1"/>
</dbReference>
<evidence type="ECO:0000313" key="11">
    <source>
        <dbReference type="RefSeq" id="XP_056850569.1"/>
    </source>
</evidence>
<keyword evidence="5" id="KW-0833">Ubl conjugation pathway</keyword>
<keyword evidence="3" id="KW-0808">Transferase</keyword>
<evidence type="ECO:0000256" key="1">
    <source>
        <dbReference type="ARBA" id="ARBA00000485"/>
    </source>
</evidence>
<evidence type="ECO:0000256" key="6">
    <source>
        <dbReference type="ARBA" id="ARBA00022840"/>
    </source>
</evidence>
<dbReference type="InterPro" id="IPR050113">
    <property type="entry name" value="Ub_conjugating_enzyme"/>
</dbReference>
<keyword evidence="4" id="KW-0547">Nucleotide-binding</keyword>
<dbReference type="InterPro" id="IPR000608">
    <property type="entry name" value="UBC"/>
</dbReference>
<dbReference type="Gene3D" id="3.10.110.10">
    <property type="entry name" value="Ubiquitin Conjugating Enzyme"/>
    <property type="match status" value="1"/>
</dbReference>
<evidence type="ECO:0000313" key="9">
    <source>
        <dbReference type="RefSeq" id="XP_018452437.1"/>
    </source>
</evidence>
<organism evidence="8 12">
    <name type="scientific">Raphanus sativus</name>
    <name type="common">Radish</name>
    <name type="synonym">Raphanus raphanistrum var. sativus</name>
    <dbReference type="NCBI Taxonomy" id="3726"/>
    <lineage>
        <taxon>Eukaryota</taxon>
        <taxon>Viridiplantae</taxon>
        <taxon>Streptophyta</taxon>
        <taxon>Embryophyta</taxon>
        <taxon>Tracheophyta</taxon>
        <taxon>Spermatophyta</taxon>
        <taxon>Magnoliopsida</taxon>
        <taxon>eudicotyledons</taxon>
        <taxon>Gunneridae</taxon>
        <taxon>Pentapetalae</taxon>
        <taxon>rosids</taxon>
        <taxon>malvids</taxon>
        <taxon>Brassicales</taxon>
        <taxon>Brassicaceae</taxon>
        <taxon>Brassiceae</taxon>
        <taxon>Raphanus</taxon>
    </lineage>
</organism>
<comment type="pathway">
    <text evidence="2">Protein modification; protein ubiquitination.</text>
</comment>
<proteinExistence type="predicted"/>
<dbReference type="RefSeq" id="XP_056850569.1">
    <property type="nucleotide sequence ID" value="XM_056994589.1"/>
</dbReference>
<evidence type="ECO:0000256" key="3">
    <source>
        <dbReference type="ARBA" id="ARBA00022679"/>
    </source>
</evidence>
<evidence type="ECO:0000259" key="7">
    <source>
        <dbReference type="PROSITE" id="PS50127"/>
    </source>
</evidence>
<dbReference type="GO" id="GO:0005524">
    <property type="term" value="F:ATP binding"/>
    <property type="evidence" value="ECO:0007669"/>
    <property type="project" value="UniProtKB-KW"/>
</dbReference>
<name>A0A6J0KWY7_RAPSA</name>
<dbReference type="SUPFAM" id="SSF54495">
    <property type="entry name" value="UBC-like"/>
    <property type="match status" value="1"/>
</dbReference>
<keyword evidence="6" id="KW-0067">ATP-binding</keyword>
<dbReference type="PANTHER" id="PTHR24067">
    <property type="entry name" value="UBIQUITIN-CONJUGATING ENZYME E2"/>
    <property type="match status" value="1"/>
</dbReference>
<evidence type="ECO:0000256" key="4">
    <source>
        <dbReference type="ARBA" id="ARBA00022741"/>
    </source>
</evidence>
<reference evidence="8" key="1">
    <citation type="journal article" date="2019" name="Database">
        <title>The radish genome database (RadishGD): an integrated information resource for radish genomics.</title>
        <authorList>
            <person name="Yu H.J."/>
            <person name="Baek S."/>
            <person name="Lee Y.J."/>
            <person name="Cho A."/>
            <person name="Mun J.H."/>
        </authorList>
    </citation>
    <scope>NUCLEOTIDE SEQUENCE [LARGE SCALE GENOMIC DNA]</scope>
    <source>
        <strain evidence="8">cv. WK10039</strain>
    </source>
</reference>
<dbReference type="Proteomes" id="UP000504610">
    <property type="component" value="Chromosome 9"/>
</dbReference>
<protein>
    <submittedName>
        <fullName evidence="9 10">Constitutive photomorphogenesis protein 10 isoform X1</fullName>
    </submittedName>
</protein>
<evidence type="ECO:0000313" key="10">
    <source>
        <dbReference type="RefSeq" id="XP_018452438.1"/>
    </source>
</evidence>
<dbReference type="Pfam" id="PF00179">
    <property type="entry name" value="UQ_con"/>
    <property type="match status" value="1"/>
</dbReference>
<dbReference type="RefSeq" id="XP_018452437.1">
    <property type="nucleotide sequence ID" value="XM_018596935.2"/>
</dbReference>
<dbReference type="OrthoDB" id="7851174at2759"/>
<evidence type="ECO:0000313" key="8">
    <source>
        <dbReference type="Proteomes" id="UP000504610"/>
    </source>
</evidence>
<sequence>MASKRILKELKDLQKDPPTSCSAGPVAEDMFHWQATIMGPSDSPYSGGVFLVTIHFLPDYPFKPPKVAFRTKVFHPNINSNGSSCLGEIFDGDGTEVRSTTATRSIDDGDDGDKIERVELDRVYPISEANEIERLPRRAVMVTRSNDRHEIECILFHEADEIETQNLKILNPQQESQLFPTLMEEVCVQA</sequence>
<dbReference type="FunFam" id="3.10.110.10:FF:000101">
    <property type="entry name" value="Ubiquitin-conjugating enzyme E2 D2"/>
    <property type="match status" value="1"/>
</dbReference>
<dbReference type="RefSeq" id="XP_018452438.1">
    <property type="nucleotide sequence ID" value="XM_018596936.2"/>
</dbReference>
<dbReference type="RefSeq" id="XP_056850570.1">
    <property type="nucleotide sequence ID" value="XM_056994590.1"/>
</dbReference>